<dbReference type="EMBL" id="VLNY01000003">
    <property type="protein sequence ID" value="KAA0023251.1"/>
    <property type="molecule type" value="Genomic_DNA"/>
</dbReference>
<dbReference type="Proteomes" id="UP000322244">
    <property type="component" value="Unassembled WGS sequence"/>
</dbReference>
<protein>
    <submittedName>
        <fullName evidence="2">MarR family transcriptional regulator</fullName>
    </submittedName>
</protein>
<accession>A0A5A7SG65</accession>
<gene>
    <name evidence="2" type="ORF">FOY51_07405</name>
</gene>
<dbReference type="PANTHER" id="PTHR33164">
    <property type="entry name" value="TRANSCRIPTIONAL REGULATOR, MARR FAMILY"/>
    <property type="match status" value="1"/>
</dbReference>
<feature type="domain" description="HTH marR-type" evidence="1">
    <location>
        <begin position="11"/>
        <end position="143"/>
    </location>
</feature>
<dbReference type="SMART" id="SM00347">
    <property type="entry name" value="HTH_MARR"/>
    <property type="match status" value="2"/>
</dbReference>
<dbReference type="Gene3D" id="1.10.10.10">
    <property type="entry name" value="Winged helix-like DNA-binding domain superfamily/Winged helix DNA-binding domain"/>
    <property type="match status" value="2"/>
</dbReference>
<reference evidence="2 3" key="1">
    <citation type="submission" date="2019-07" db="EMBL/GenBank/DDBJ databases">
        <title>Rhodococcus cavernicolus sp. nov., isolated from a cave.</title>
        <authorList>
            <person name="Lee S.D."/>
        </authorList>
    </citation>
    <scope>NUCLEOTIDE SEQUENCE [LARGE SCALE GENOMIC DNA]</scope>
    <source>
        <strain evidence="2 3">C1-24</strain>
    </source>
</reference>
<dbReference type="AlphaFoldDB" id="A0A5A7SG65"/>
<feature type="domain" description="HTH marR-type" evidence="1">
    <location>
        <begin position="154"/>
        <end position="286"/>
    </location>
</feature>
<dbReference type="RefSeq" id="WP_149429595.1">
    <property type="nucleotide sequence ID" value="NZ_VLNY01000003.1"/>
</dbReference>
<proteinExistence type="predicted"/>
<dbReference type="InterPro" id="IPR036390">
    <property type="entry name" value="WH_DNA-bd_sf"/>
</dbReference>
<dbReference type="InterPro" id="IPR036388">
    <property type="entry name" value="WH-like_DNA-bd_sf"/>
</dbReference>
<dbReference type="Pfam" id="PF12802">
    <property type="entry name" value="MarR_2"/>
    <property type="match status" value="2"/>
</dbReference>
<dbReference type="OrthoDB" id="3215333at2"/>
<dbReference type="GO" id="GO:0003700">
    <property type="term" value="F:DNA-binding transcription factor activity"/>
    <property type="evidence" value="ECO:0007669"/>
    <property type="project" value="InterPro"/>
</dbReference>
<dbReference type="InterPro" id="IPR000835">
    <property type="entry name" value="HTH_MarR-typ"/>
</dbReference>
<dbReference type="SUPFAM" id="SSF46785">
    <property type="entry name" value="Winged helix' DNA-binding domain"/>
    <property type="match status" value="2"/>
</dbReference>
<sequence length="287" mass="31298">MNSRNPGAQPLSDYTGYLLRRAHNLAVEVARESLPPTKSPRDAAALGVLAHRGATSQQQIAALLHINRTLVVKLVDDLEAAHLVERRRDESDRRAYALALTDTGRKALPTVRRDLARADAELTAALTRKEARRLERLLVALLPDPSLAEIPEIGSCTAFLVTRVHQHHRDVGTAALAPIGLEPRYFGVLTAIDELGECTQQDVANHMQISAPVVLGMVDELDTAGLLVRVRNTQDRRAYRITLSAAGIDKLDSARGFFDVVNGDVERLIGADGVDDLNALLTKLVTH</sequence>
<evidence type="ECO:0000259" key="1">
    <source>
        <dbReference type="PROSITE" id="PS50995"/>
    </source>
</evidence>
<keyword evidence="3" id="KW-1185">Reference proteome</keyword>
<organism evidence="2 3">
    <name type="scientific">Antrihabitans cavernicola</name>
    <dbReference type="NCBI Taxonomy" id="2495913"/>
    <lineage>
        <taxon>Bacteria</taxon>
        <taxon>Bacillati</taxon>
        <taxon>Actinomycetota</taxon>
        <taxon>Actinomycetes</taxon>
        <taxon>Mycobacteriales</taxon>
        <taxon>Nocardiaceae</taxon>
        <taxon>Antrihabitans</taxon>
    </lineage>
</organism>
<dbReference type="GO" id="GO:0006950">
    <property type="term" value="P:response to stress"/>
    <property type="evidence" value="ECO:0007669"/>
    <property type="project" value="TreeGrafter"/>
</dbReference>
<dbReference type="InterPro" id="IPR039422">
    <property type="entry name" value="MarR/SlyA-like"/>
</dbReference>
<dbReference type="PROSITE" id="PS50995">
    <property type="entry name" value="HTH_MARR_2"/>
    <property type="match status" value="2"/>
</dbReference>
<evidence type="ECO:0000313" key="2">
    <source>
        <dbReference type="EMBL" id="KAA0023251.1"/>
    </source>
</evidence>
<comment type="caution">
    <text evidence="2">The sequence shown here is derived from an EMBL/GenBank/DDBJ whole genome shotgun (WGS) entry which is preliminary data.</text>
</comment>
<evidence type="ECO:0000313" key="3">
    <source>
        <dbReference type="Proteomes" id="UP000322244"/>
    </source>
</evidence>
<dbReference type="PRINTS" id="PR00598">
    <property type="entry name" value="HTHMARR"/>
</dbReference>
<name>A0A5A7SG65_9NOCA</name>
<dbReference type="PANTHER" id="PTHR33164:SF43">
    <property type="entry name" value="HTH-TYPE TRANSCRIPTIONAL REPRESSOR YETL"/>
    <property type="match status" value="1"/>
</dbReference>